<feature type="region of interest" description="Disordered" evidence="1">
    <location>
        <begin position="1"/>
        <end position="45"/>
    </location>
</feature>
<protein>
    <submittedName>
        <fullName evidence="2">Uncharacterized protein</fullName>
    </submittedName>
</protein>
<name>A0A5D2REN9_GOSTO</name>
<proteinExistence type="predicted"/>
<accession>A0A5D2REN9</accession>
<feature type="compositionally biased region" description="Polar residues" evidence="1">
    <location>
        <begin position="1"/>
        <end position="14"/>
    </location>
</feature>
<evidence type="ECO:0000313" key="2">
    <source>
        <dbReference type="EMBL" id="TYI38245.1"/>
    </source>
</evidence>
<dbReference type="AlphaFoldDB" id="A0A5D2REN9"/>
<reference evidence="2 3" key="1">
    <citation type="submission" date="2019-07" db="EMBL/GenBank/DDBJ databases">
        <title>WGS assembly of Gossypium tomentosum.</title>
        <authorList>
            <person name="Chen Z.J."/>
            <person name="Sreedasyam A."/>
            <person name="Ando A."/>
            <person name="Song Q."/>
            <person name="De L."/>
            <person name="Hulse-Kemp A."/>
            <person name="Ding M."/>
            <person name="Ye W."/>
            <person name="Kirkbride R."/>
            <person name="Jenkins J."/>
            <person name="Plott C."/>
            <person name="Lovell J."/>
            <person name="Lin Y.-M."/>
            <person name="Vaughn R."/>
            <person name="Liu B."/>
            <person name="Li W."/>
            <person name="Simpson S."/>
            <person name="Scheffler B."/>
            <person name="Saski C."/>
            <person name="Grover C."/>
            <person name="Hu G."/>
            <person name="Conover J."/>
            <person name="Carlson J."/>
            <person name="Shu S."/>
            <person name="Boston L."/>
            <person name="Williams M."/>
            <person name="Peterson D."/>
            <person name="Mcgee K."/>
            <person name="Jones D."/>
            <person name="Wendel J."/>
            <person name="Stelly D."/>
            <person name="Grimwood J."/>
            <person name="Schmutz J."/>
        </authorList>
    </citation>
    <scope>NUCLEOTIDE SEQUENCE [LARGE SCALE GENOMIC DNA]</scope>
    <source>
        <strain evidence="2">7179.01</strain>
    </source>
</reference>
<dbReference type="Proteomes" id="UP000322667">
    <property type="component" value="Chromosome A02"/>
</dbReference>
<gene>
    <name evidence="2" type="ORF">ES332_A02G012300v1</name>
</gene>
<organism evidence="2 3">
    <name type="scientific">Gossypium tomentosum</name>
    <name type="common">Hawaiian cotton</name>
    <name type="synonym">Gossypium sandvicense</name>
    <dbReference type="NCBI Taxonomy" id="34277"/>
    <lineage>
        <taxon>Eukaryota</taxon>
        <taxon>Viridiplantae</taxon>
        <taxon>Streptophyta</taxon>
        <taxon>Embryophyta</taxon>
        <taxon>Tracheophyta</taxon>
        <taxon>Spermatophyta</taxon>
        <taxon>Magnoliopsida</taxon>
        <taxon>eudicotyledons</taxon>
        <taxon>Gunneridae</taxon>
        <taxon>Pentapetalae</taxon>
        <taxon>rosids</taxon>
        <taxon>malvids</taxon>
        <taxon>Malvales</taxon>
        <taxon>Malvaceae</taxon>
        <taxon>Malvoideae</taxon>
        <taxon>Gossypium</taxon>
    </lineage>
</organism>
<evidence type="ECO:0000256" key="1">
    <source>
        <dbReference type="SAM" id="MobiDB-lite"/>
    </source>
</evidence>
<keyword evidence="3" id="KW-1185">Reference proteome</keyword>
<dbReference type="EMBL" id="CM017611">
    <property type="protein sequence ID" value="TYI38245.1"/>
    <property type="molecule type" value="Genomic_DNA"/>
</dbReference>
<evidence type="ECO:0000313" key="3">
    <source>
        <dbReference type="Proteomes" id="UP000322667"/>
    </source>
</evidence>
<sequence>MTNLGFHSDTNTKNSKVRRPAVACERRGTEGSGARGWGLRHKGEP</sequence>